<feature type="repeat" description="TPR" evidence="3">
    <location>
        <begin position="312"/>
        <end position="345"/>
    </location>
</feature>
<dbReference type="AlphaFoldDB" id="A0A259TVX4"/>
<proteinExistence type="predicted"/>
<dbReference type="InParanoid" id="A0A259TVX4"/>
<evidence type="ECO:0000256" key="2">
    <source>
        <dbReference type="ARBA" id="ARBA00022803"/>
    </source>
</evidence>
<dbReference type="Gene3D" id="1.25.40.10">
    <property type="entry name" value="Tetratricopeptide repeat domain"/>
    <property type="match status" value="2"/>
</dbReference>
<dbReference type="InterPro" id="IPR011990">
    <property type="entry name" value="TPR-like_helical_dom_sf"/>
</dbReference>
<evidence type="ECO:0000256" key="5">
    <source>
        <dbReference type="SAM" id="SignalP"/>
    </source>
</evidence>
<organism evidence="6 7">
    <name type="scientific">Rubricoccus marinus</name>
    <dbReference type="NCBI Taxonomy" id="716817"/>
    <lineage>
        <taxon>Bacteria</taxon>
        <taxon>Pseudomonadati</taxon>
        <taxon>Rhodothermota</taxon>
        <taxon>Rhodothermia</taxon>
        <taxon>Rhodothermales</taxon>
        <taxon>Rubricoccaceae</taxon>
        <taxon>Rubricoccus</taxon>
    </lineage>
</organism>
<dbReference type="Pfam" id="PF13174">
    <property type="entry name" value="TPR_6"/>
    <property type="match status" value="1"/>
</dbReference>
<dbReference type="Pfam" id="PF13181">
    <property type="entry name" value="TPR_8"/>
    <property type="match status" value="1"/>
</dbReference>
<dbReference type="SMART" id="SM00028">
    <property type="entry name" value="TPR"/>
    <property type="match status" value="4"/>
</dbReference>
<sequence length="533" mass="58282">MPPHPPNRLSSLWRASARARGFFSQAALALAIAALLASGARAQATPEADGDRLVRTEEGARLFAESHQALVDWRLEEAKRGFARLGEMEPGSPAGAYGLAKTALWEALVMERPPFPQRFFALNDSLEGVLIDMPRGLWRTHLEGERELQRALMYLRQESFARTGRAFHGACGRFKENTRDAAEPFAESYLGRGACLVAAGSVPSEYKWVAALLGFKGTVPDGIDAIQAAIDEAEIATPEAVILLALVDAALNERGAGGTEALGAVAAANPQSVLLAYLYGTMLLETRDAPGAERELRRAAALMATPEASPLPYVDYHLGLTLYRQDRFEEAAELFESYLRAAPGRALVAQATLHAGLAYELTGDRRTAEKHYRRVRATRDNDSDQQAEREAERRLAHPFTASERAVILGATAYDGGRNEDAIEVLQPVFGDSDADETLRAEAAYRTGRAYQALGNDREALRHYGFAIARPGDPLAKWGPWAVYHAGEVHEAAGDIDAAREAYERALENEEEFDYHKSLEQRAKAALGRLDRAE</sequence>
<feature type="repeat" description="TPR" evidence="3">
    <location>
        <begin position="479"/>
        <end position="512"/>
    </location>
</feature>
<keyword evidence="1" id="KW-0677">Repeat</keyword>
<dbReference type="InterPro" id="IPR051012">
    <property type="entry name" value="CellSynth/LPSAsmb/PSIAsmb"/>
</dbReference>
<dbReference type="Proteomes" id="UP000216446">
    <property type="component" value="Unassembled WGS sequence"/>
</dbReference>
<name>A0A259TVX4_9BACT</name>
<keyword evidence="5" id="KW-0732">Signal</keyword>
<keyword evidence="2 3" id="KW-0802">TPR repeat</keyword>
<reference evidence="6 7" key="1">
    <citation type="submission" date="2016-11" db="EMBL/GenBank/DDBJ databases">
        <title>Study of marine rhodopsin-containing bacteria.</title>
        <authorList>
            <person name="Yoshizawa S."/>
            <person name="Kumagai Y."/>
            <person name="Kogure K."/>
        </authorList>
    </citation>
    <scope>NUCLEOTIDE SEQUENCE [LARGE SCALE GENOMIC DNA]</scope>
    <source>
        <strain evidence="6 7">SG-29</strain>
    </source>
</reference>
<protein>
    <submittedName>
        <fullName evidence="6">Uncharacterized protein</fullName>
    </submittedName>
</protein>
<dbReference type="SUPFAM" id="SSF48452">
    <property type="entry name" value="TPR-like"/>
    <property type="match status" value="2"/>
</dbReference>
<evidence type="ECO:0000256" key="1">
    <source>
        <dbReference type="ARBA" id="ARBA00022737"/>
    </source>
</evidence>
<accession>A0A259TVX4</accession>
<comment type="caution">
    <text evidence="6">The sequence shown here is derived from an EMBL/GenBank/DDBJ whole genome shotgun (WGS) entry which is preliminary data.</text>
</comment>
<dbReference type="OrthoDB" id="1466726at2"/>
<dbReference type="PROSITE" id="PS50005">
    <property type="entry name" value="TPR"/>
    <property type="match status" value="2"/>
</dbReference>
<evidence type="ECO:0000313" key="7">
    <source>
        <dbReference type="Proteomes" id="UP000216446"/>
    </source>
</evidence>
<dbReference type="InterPro" id="IPR019734">
    <property type="entry name" value="TPR_rpt"/>
</dbReference>
<feature type="signal peptide" evidence="5">
    <location>
        <begin position="1"/>
        <end position="42"/>
    </location>
</feature>
<evidence type="ECO:0000256" key="3">
    <source>
        <dbReference type="PROSITE-ProRule" id="PRU00339"/>
    </source>
</evidence>
<feature type="compositionally biased region" description="Basic and acidic residues" evidence="4">
    <location>
        <begin position="377"/>
        <end position="395"/>
    </location>
</feature>
<dbReference type="PANTHER" id="PTHR45586">
    <property type="entry name" value="TPR REPEAT-CONTAINING PROTEIN PA4667"/>
    <property type="match status" value="1"/>
</dbReference>
<evidence type="ECO:0000313" key="6">
    <source>
        <dbReference type="EMBL" id="OZC01919.1"/>
    </source>
</evidence>
<keyword evidence="7" id="KW-1185">Reference proteome</keyword>
<dbReference type="RefSeq" id="WP_094545590.1">
    <property type="nucleotide sequence ID" value="NZ_MQWB01000001.1"/>
</dbReference>
<evidence type="ECO:0000256" key="4">
    <source>
        <dbReference type="SAM" id="MobiDB-lite"/>
    </source>
</evidence>
<dbReference type="EMBL" id="MQWB01000001">
    <property type="protein sequence ID" value="OZC01919.1"/>
    <property type="molecule type" value="Genomic_DNA"/>
</dbReference>
<gene>
    <name evidence="6" type="ORF">BSZ36_02300</name>
</gene>
<feature type="chain" id="PRO_5012469572" evidence="5">
    <location>
        <begin position="43"/>
        <end position="533"/>
    </location>
</feature>
<dbReference type="PANTHER" id="PTHR45586:SF1">
    <property type="entry name" value="LIPOPOLYSACCHARIDE ASSEMBLY PROTEIN B"/>
    <property type="match status" value="1"/>
</dbReference>
<feature type="region of interest" description="Disordered" evidence="4">
    <location>
        <begin position="375"/>
        <end position="395"/>
    </location>
</feature>